<protein>
    <recommendedName>
        <fullName evidence="7">Structure-specific endonuclease subunit SLX4</fullName>
    </recommendedName>
</protein>
<name>A0A7D9CZM1_DEKBR</name>
<dbReference type="GO" id="GO:0006260">
    <property type="term" value="P:DNA replication"/>
    <property type="evidence" value="ECO:0007669"/>
    <property type="project" value="InterPro"/>
</dbReference>
<reference evidence="9 10" key="1">
    <citation type="submission" date="2019-07" db="EMBL/GenBank/DDBJ databases">
        <authorList>
            <person name="Friedrich A."/>
            <person name="Schacherer J."/>
        </authorList>
    </citation>
    <scope>NUCLEOTIDE SEQUENCE [LARGE SCALE GENOMIC DNA]</scope>
</reference>
<evidence type="ECO:0000256" key="5">
    <source>
        <dbReference type="ARBA" id="ARBA00023204"/>
    </source>
</evidence>
<evidence type="ECO:0000256" key="3">
    <source>
        <dbReference type="ARBA" id="ARBA00022763"/>
    </source>
</evidence>
<gene>
    <name evidence="9" type="ORF">DEBR0S3_12728G</name>
</gene>
<keyword evidence="10" id="KW-1185">Reference proteome</keyword>
<comment type="subcellular location">
    <subcellularLocation>
        <location evidence="1">Nucleus</location>
    </subcellularLocation>
</comment>
<dbReference type="EMBL" id="CABFWN010000003">
    <property type="protein sequence ID" value="VUG18490.1"/>
    <property type="molecule type" value="Genomic_DNA"/>
</dbReference>
<feature type="region of interest" description="Disordered" evidence="8">
    <location>
        <begin position="561"/>
        <end position="581"/>
    </location>
</feature>
<keyword evidence="3" id="KW-0227">DNA damage</keyword>
<proteinExistence type="inferred from homology"/>
<feature type="compositionally biased region" description="Basic residues" evidence="8">
    <location>
        <begin position="108"/>
        <end position="129"/>
    </location>
</feature>
<dbReference type="Pfam" id="PF09494">
    <property type="entry name" value="Slx4"/>
    <property type="match status" value="1"/>
</dbReference>
<evidence type="ECO:0000256" key="1">
    <source>
        <dbReference type="ARBA" id="ARBA00004123"/>
    </source>
</evidence>
<dbReference type="AlphaFoldDB" id="A0A7D9CZM1"/>
<dbReference type="GO" id="GO:0033557">
    <property type="term" value="C:Slx1-Slx4 complex"/>
    <property type="evidence" value="ECO:0007669"/>
    <property type="project" value="InterPro"/>
</dbReference>
<evidence type="ECO:0000313" key="10">
    <source>
        <dbReference type="Proteomes" id="UP000478008"/>
    </source>
</evidence>
<accession>A0A7D9CZM1</accession>
<keyword evidence="6" id="KW-0539">Nucleus</keyword>
<keyword evidence="5" id="KW-0234">DNA repair</keyword>
<organism evidence="9 10">
    <name type="scientific">Dekkera bruxellensis</name>
    <name type="common">Brettanomyces custersii</name>
    <dbReference type="NCBI Taxonomy" id="5007"/>
    <lineage>
        <taxon>Eukaryota</taxon>
        <taxon>Fungi</taxon>
        <taxon>Dikarya</taxon>
        <taxon>Ascomycota</taxon>
        <taxon>Saccharomycotina</taxon>
        <taxon>Pichiomycetes</taxon>
        <taxon>Pichiales</taxon>
        <taxon>Pichiaceae</taxon>
        <taxon>Brettanomyces</taxon>
    </lineage>
</organism>
<dbReference type="GO" id="GO:0006310">
    <property type="term" value="P:DNA recombination"/>
    <property type="evidence" value="ECO:0007669"/>
    <property type="project" value="UniProtKB-KW"/>
</dbReference>
<evidence type="ECO:0000256" key="4">
    <source>
        <dbReference type="ARBA" id="ARBA00023172"/>
    </source>
</evidence>
<feature type="region of interest" description="Disordered" evidence="8">
    <location>
        <begin position="87"/>
        <end position="129"/>
    </location>
</feature>
<keyword evidence="4" id="KW-0233">DNA recombination</keyword>
<evidence type="ECO:0000256" key="7">
    <source>
        <dbReference type="ARBA" id="ARBA00029496"/>
    </source>
</evidence>
<sequence>MFLMSHGTCFNCCCIYIFKLLNFIYYMIKMFEDEESHDAGKISQPFAFGTQAQAALEEWSIEDERKEKISSLRKKFSFHHKKPVATSVSTGIGSKRKRLSDDLEKGVSNKKQKGSKRTKSKVVRKKRVTKNRKIGSISSKMSKKYNRRSVDAPMGIGMLSGKKGKLRNFCKGLKGKSEDDIELNGTSSLYTEEEWSDALTQIKKRFSKTSDALQRESLDSLTQKYKERHPDLHFENASVSSEGIVNNITGTFEFSSQKEPKRLWPKSSGAPTSLSREDIKMLYDYDSDGNGRSFLSESQSDDDKEIFSIDQVVNTHGNKSDGFVSTLSQVMDDVSKADHVQKPQEIDNDDLITISDSCSELDATQINLENIESPQKDDGQVKVCDAKNDDAQNDIPNNSIGIIGTQERPLLLSSSPKVSENASENAQSNLVEDSSKKELISHARLVRRKVSPSNFPNVTLLRRSSTEMSATPDIKKLKSINQLPESIDTVSEIPNSLSSENSDDLICVGYNDLNVTDTPMFDAAEDKINGGNGGVNALPSSCQNMEEVDVSTNVIQVVSSQKEPIVDDNDASVSSSNEDSEPSTAIFASAREQFENAQDKFTQQVAHDSPDLLETKDLKNVLAPTEIPDSQFETQEKQNMVLFEKFTTKQLRNQISEWGLKPTRSRSSMLSLIQMTCNLMDQTILKRAIANFDPSKSEILKFTQAEKMPEIQSIKEKEIVRTNVFNKIRDCLVEGNDMYQKILMYKPLDINKVMKYLHSCGLRDLDTDVVCECLDELGICFSDANNRRLQKKAKSK</sequence>
<evidence type="ECO:0000313" key="9">
    <source>
        <dbReference type="EMBL" id="VUG18490.1"/>
    </source>
</evidence>
<dbReference type="GO" id="GO:0006281">
    <property type="term" value="P:DNA repair"/>
    <property type="evidence" value="ECO:0007669"/>
    <property type="project" value="UniProtKB-KW"/>
</dbReference>
<evidence type="ECO:0000256" key="2">
    <source>
        <dbReference type="ARBA" id="ARBA00006661"/>
    </source>
</evidence>
<comment type="similarity">
    <text evidence="2">Belongs to the SLX4 family.</text>
</comment>
<evidence type="ECO:0000256" key="8">
    <source>
        <dbReference type="SAM" id="MobiDB-lite"/>
    </source>
</evidence>
<dbReference type="InterPro" id="IPR018574">
    <property type="entry name" value="Structure-sp_endonuc_su_Slx4"/>
</dbReference>
<evidence type="ECO:0000256" key="6">
    <source>
        <dbReference type="ARBA" id="ARBA00023242"/>
    </source>
</evidence>
<dbReference type="Proteomes" id="UP000478008">
    <property type="component" value="Unassembled WGS sequence"/>
</dbReference>